<dbReference type="SUPFAM" id="SSF46689">
    <property type="entry name" value="Homeodomain-like"/>
    <property type="match status" value="1"/>
</dbReference>
<dbReference type="Pfam" id="PF16859">
    <property type="entry name" value="TetR_C_11"/>
    <property type="match status" value="1"/>
</dbReference>
<dbReference type="InterPro" id="IPR050109">
    <property type="entry name" value="HTH-type_TetR-like_transc_reg"/>
</dbReference>
<dbReference type="Proteomes" id="UP000515511">
    <property type="component" value="Chromosome"/>
</dbReference>
<reference evidence="7" key="1">
    <citation type="submission" date="2019-09" db="EMBL/GenBank/DDBJ databases">
        <title>Antimicrobial potential of Antarctic Bacteria.</title>
        <authorList>
            <person name="Benaud N."/>
            <person name="Edwards R.J."/>
            <person name="Ferrari B.C."/>
        </authorList>
    </citation>
    <scope>NUCLEOTIDE SEQUENCE [LARGE SCALE GENOMIC DNA]</scope>
    <source>
        <strain evidence="7">INR9</strain>
    </source>
</reference>
<protein>
    <submittedName>
        <fullName evidence="6">TetR/AcrR family transcriptional regulator</fullName>
    </submittedName>
</protein>
<dbReference type="GO" id="GO:0003700">
    <property type="term" value="F:DNA-binding transcription factor activity"/>
    <property type="evidence" value="ECO:0007669"/>
    <property type="project" value="TreeGrafter"/>
</dbReference>
<proteinExistence type="predicted"/>
<evidence type="ECO:0000259" key="5">
    <source>
        <dbReference type="PROSITE" id="PS50977"/>
    </source>
</evidence>
<dbReference type="Gene3D" id="1.10.10.60">
    <property type="entry name" value="Homeodomain-like"/>
    <property type="match status" value="1"/>
</dbReference>
<keyword evidence="1" id="KW-0805">Transcription regulation</keyword>
<dbReference type="InterPro" id="IPR036271">
    <property type="entry name" value="Tet_transcr_reg_TetR-rel_C_sf"/>
</dbReference>
<evidence type="ECO:0000256" key="4">
    <source>
        <dbReference type="PROSITE-ProRule" id="PRU00335"/>
    </source>
</evidence>
<dbReference type="Gene3D" id="1.10.357.10">
    <property type="entry name" value="Tetracycline Repressor, domain 2"/>
    <property type="match status" value="1"/>
</dbReference>
<evidence type="ECO:0000256" key="2">
    <source>
        <dbReference type="ARBA" id="ARBA00023125"/>
    </source>
</evidence>
<feature type="DNA-binding region" description="H-T-H motif" evidence="4">
    <location>
        <begin position="42"/>
        <end position="61"/>
    </location>
</feature>
<feature type="domain" description="HTH tetR-type" evidence="5">
    <location>
        <begin position="19"/>
        <end position="79"/>
    </location>
</feature>
<dbReference type="AlphaFoldDB" id="A0A7G6Y654"/>
<dbReference type="Pfam" id="PF00440">
    <property type="entry name" value="TetR_N"/>
    <property type="match status" value="1"/>
</dbReference>
<keyword evidence="2 4" id="KW-0238">DNA-binding</keyword>
<dbReference type="InterPro" id="IPR009057">
    <property type="entry name" value="Homeodomain-like_sf"/>
</dbReference>
<organism evidence="6 7">
    <name type="scientific">Leifsonia shinshuensis</name>
    <dbReference type="NCBI Taxonomy" id="150026"/>
    <lineage>
        <taxon>Bacteria</taxon>
        <taxon>Bacillati</taxon>
        <taxon>Actinomycetota</taxon>
        <taxon>Actinomycetes</taxon>
        <taxon>Micrococcales</taxon>
        <taxon>Microbacteriaceae</taxon>
        <taxon>Leifsonia</taxon>
    </lineage>
</organism>
<dbReference type="PANTHER" id="PTHR30055">
    <property type="entry name" value="HTH-TYPE TRANSCRIPTIONAL REGULATOR RUTR"/>
    <property type="match status" value="1"/>
</dbReference>
<name>A0A7G6Y654_9MICO</name>
<evidence type="ECO:0000313" key="7">
    <source>
        <dbReference type="Proteomes" id="UP000515511"/>
    </source>
</evidence>
<evidence type="ECO:0000313" key="6">
    <source>
        <dbReference type="EMBL" id="QNE33969.1"/>
    </source>
</evidence>
<dbReference type="PANTHER" id="PTHR30055:SF148">
    <property type="entry name" value="TETR-FAMILY TRANSCRIPTIONAL REGULATOR"/>
    <property type="match status" value="1"/>
</dbReference>
<evidence type="ECO:0000256" key="1">
    <source>
        <dbReference type="ARBA" id="ARBA00023015"/>
    </source>
</evidence>
<dbReference type="RefSeq" id="WP_185277141.1">
    <property type="nucleotide sequence ID" value="NZ_CP043641.1"/>
</dbReference>
<dbReference type="InterPro" id="IPR001647">
    <property type="entry name" value="HTH_TetR"/>
</dbReference>
<gene>
    <name evidence="6" type="ORF">F1C12_01625</name>
</gene>
<keyword evidence="3" id="KW-0804">Transcription</keyword>
<sequence length="219" mass="23796">MDSKATAPQSAPPQRRRGEALEHALLEAAWAELDANGYANLTMEAVAARAGTSRPVLSRRWPTRSDLALAAIRHHFDADPIDLPDHGNLRDDLLDYLRQANDRRSQLVGPLMLRFSGIVSDSDGGLAGLREQLIGGRPTMLDALLDRAGERGELDRSSLPPIVAQLPFTLLRHELLMRMAPADDDTIVAIVDDVFLPLVSRTAGSGTATPRRRGVDSSP</sequence>
<dbReference type="EMBL" id="CP043641">
    <property type="protein sequence ID" value="QNE33969.1"/>
    <property type="molecule type" value="Genomic_DNA"/>
</dbReference>
<dbReference type="InterPro" id="IPR011075">
    <property type="entry name" value="TetR_C"/>
</dbReference>
<evidence type="ECO:0000256" key="3">
    <source>
        <dbReference type="ARBA" id="ARBA00023163"/>
    </source>
</evidence>
<dbReference type="KEGG" id="lse:F1C12_01625"/>
<dbReference type="GO" id="GO:0000976">
    <property type="term" value="F:transcription cis-regulatory region binding"/>
    <property type="evidence" value="ECO:0007669"/>
    <property type="project" value="TreeGrafter"/>
</dbReference>
<dbReference type="SUPFAM" id="SSF48498">
    <property type="entry name" value="Tetracyclin repressor-like, C-terminal domain"/>
    <property type="match status" value="1"/>
</dbReference>
<accession>A0A7G6Y654</accession>
<dbReference type="PROSITE" id="PS50977">
    <property type="entry name" value="HTH_TETR_2"/>
    <property type="match status" value="1"/>
</dbReference>